<protein>
    <submittedName>
        <fullName evidence="1">Uncharacterized protein</fullName>
    </submittedName>
</protein>
<gene>
    <name evidence="1" type="ORF">RMSM_03131</name>
</gene>
<sequence>MIFCRRDMLSQASGRFGGFVKADFQVTKLICKFRIARENPVKVLTAAATSRPCFRPRNCFGDDVVGLPVGWLLCSSGEF</sequence>
<comment type="caution">
    <text evidence="1">The sequence shown here is derived from an EMBL/GenBank/DDBJ whole genome shotgun (WGS) entry which is preliminary data.</text>
</comment>
<dbReference type="PATRIC" id="fig|1265738.3.peg.3126"/>
<proteinExistence type="predicted"/>
<reference evidence="1 2" key="1">
    <citation type="journal article" date="2013" name="Mar. Genomics">
        <title>Expression of sulfatases in Rhodopirellula baltica and the diversity of sulfatases in the genus Rhodopirellula.</title>
        <authorList>
            <person name="Wegner C.E."/>
            <person name="Richter-Heitmann T."/>
            <person name="Klindworth A."/>
            <person name="Klockow C."/>
            <person name="Richter M."/>
            <person name="Achstetter T."/>
            <person name="Glockner F.O."/>
            <person name="Harder J."/>
        </authorList>
    </citation>
    <scope>NUCLEOTIDE SEQUENCE [LARGE SCALE GENOMIC DNA]</scope>
    <source>
        <strain evidence="1 2">SM1</strain>
    </source>
</reference>
<dbReference type="Proteomes" id="UP000011991">
    <property type="component" value="Unassembled WGS sequence"/>
</dbReference>
<evidence type="ECO:0000313" key="1">
    <source>
        <dbReference type="EMBL" id="EMI19945.1"/>
    </source>
</evidence>
<accession>M5RKV5</accession>
<dbReference type="AlphaFoldDB" id="M5RKV5"/>
<dbReference type="EMBL" id="ANOG01000456">
    <property type="protein sequence ID" value="EMI19945.1"/>
    <property type="molecule type" value="Genomic_DNA"/>
</dbReference>
<keyword evidence="2" id="KW-1185">Reference proteome</keyword>
<evidence type="ECO:0000313" key="2">
    <source>
        <dbReference type="Proteomes" id="UP000011991"/>
    </source>
</evidence>
<organism evidence="1 2">
    <name type="scientific">Rhodopirellula maiorica SM1</name>
    <dbReference type="NCBI Taxonomy" id="1265738"/>
    <lineage>
        <taxon>Bacteria</taxon>
        <taxon>Pseudomonadati</taxon>
        <taxon>Planctomycetota</taxon>
        <taxon>Planctomycetia</taxon>
        <taxon>Pirellulales</taxon>
        <taxon>Pirellulaceae</taxon>
        <taxon>Novipirellula</taxon>
    </lineage>
</organism>
<name>M5RKV5_9BACT</name>